<dbReference type="Proteomes" id="UP001163823">
    <property type="component" value="Chromosome 4"/>
</dbReference>
<evidence type="ECO:0000313" key="4">
    <source>
        <dbReference type="Proteomes" id="UP001163823"/>
    </source>
</evidence>
<dbReference type="InterPro" id="IPR023213">
    <property type="entry name" value="CAT-like_dom_sf"/>
</dbReference>
<gene>
    <name evidence="3" type="ORF">O6P43_009803</name>
</gene>
<sequence length="208" mass="23169">MAIQITVFHNCGLSIGVTFHHVAADGRSFHHFMKSWASICRSTEGDYSSTLPFHDRGVVNDPNGIEMKLLNQWWSLEKEFTKDTGLIHNILAGNLRATFALSLAHIDKLKQWVSGSVKCKRNELVKYTHVNICGDICFDLGSPKLGVYETDFGWGKPKKSEVVHMNTTGSSALSDCKDGESGIEVSLVLDRTQMNNFNAYFEELLTGP</sequence>
<dbReference type="AlphaFoldDB" id="A0AAD7PZ40"/>
<dbReference type="KEGG" id="qsa:O6P43_009803"/>
<evidence type="ECO:0000256" key="2">
    <source>
        <dbReference type="ARBA" id="ARBA00023315"/>
    </source>
</evidence>
<dbReference type="InterPro" id="IPR051504">
    <property type="entry name" value="Plant_metabolite_acyltrans"/>
</dbReference>
<name>A0AAD7PZ40_QUISA</name>
<dbReference type="Pfam" id="PF02458">
    <property type="entry name" value="Transferase"/>
    <property type="match status" value="2"/>
</dbReference>
<organism evidence="3 4">
    <name type="scientific">Quillaja saponaria</name>
    <name type="common">Soap bark tree</name>
    <dbReference type="NCBI Taxonomy" id="32244"/>
    <lineage>
        <taxon>Eukaryota</taxon>
        <taxon>Viridiplantae</taxon>
        <taxon>Streptophyta</taxon>
        <taxon>Embryophyta</taxon>
        <taxon>Tracheophyta</taxon>
        <taxon>Spermatophyta</taxon>
        <taxon>Magnoliopsida</taxon>
        <taxon>eudicotyledons</taxon>
        <taxon>Gunneridae</taxon>
        <taxon>Pentapetalae</taxon>
        <taxon>rosids</taxon>
        <taxon>fabids</taxon>
        <taxon>Fabales</taxon>
        <taxon>Quillajaceae</taxon>
        <taxon>Quillaja</taxon>
    </lineage>
</organism>
<evidence type="ECO:0000256" key="1">
    <source>
        <dbReference type="ARBA" id="ARBA00022679"/>
    </source>
</evidence>
<dbReference type="GO" id="GO:0016747">
    <property type="term" value="F:acyltransferase activity, transferring groups other than amino-acyl groups"/>
    <property type="evidence" value="ECO:0007669"/>
    <property type="project" value="UniProtKB-ARBA"/>
</dbReference>
<proteinExistence type="predicted"/>
<dbReference type="Gene3D" id="3.30.559.10">
    <property type="entry name" value="Chloramphenicol acetyltransferase-like domain"/>
    <property type="match status" value="2"/>
</dbReference>
<keyword evidence="4" id="KW-1185">Reference proteome</keyword>
<protein>
    <submittedName>
        <fullName evidence="3">Anthocyanin 5-aromatic acyltransferase</fullName>
    </submittedName>
</protein>
<keyword evidence="1" id="KW-0808">Transferase</keyword>
<keyword evidence="2 3" id="KW-0012">Acyltransferase</keyword>
<dbReference type="EMBL" id="JARAOO010000004">
    <property type="protein sequence ID" value="KAJ7971834.1"/>
    <property type="molecule type" value="Genomic_DNA"/>
</dbReference>
<comment type="caution">
    <text evidence="3">The sequence shown here is derived from an EMBL/GenBank/DDBJ whole genome shotgun (WGS) entry which is preliminary data.</text>
</comment>
<evidence type="ECO:0000313" key="3">
    <source>
        <dbReference type="EMBL" id="KAJ7971834.1"/>
    </source>
</evidence>
<dbReference type="PANTHER" id="PTHR31625">
    <property type="match status" value="1"/>
</dbReference>
<reference evidence="3" key="1">
    <citation type="journal article" date="2023" name="Science">
        <title>Elucidation of the pathway for biosynthesis of saponin adjuvants from the soapbark tree.</title>
        <authorList>
            <person name="Reed J."/>
            <person name="Orme A."/>
            <person name="El-Demerdash A."/>
            <person name="Owen C."/>
            <person name="Martin L.B.B."/>
            <person name="Misra R.C."/>
            <person name="Kikuchi S."/>
            <person name="Rejzek M."/>
            <person name="Martin A.C."/>
            <person name="Harkess A."/>
            <person name="Leebens-Mack J."/>
            <person name="Louveau T."/>
            <person name="Stephenson M.J."/>
            <person name="Osbourn A."/>
        </authorList>
    </citation>
    <scope>NUCLEOTIDE SEQUENCE</scope>
    <source>
        <strain evidence="3">S10</strain>
    </source>
</reference>
<accession>A0AAD7PZ40</accession>